<evidence type="ECO:0000313" key="2">
    <source>
        <dbReference type="EMBL" id="GAI23929.1"/>
    </source>
</evidence>
<name>X1NZ45_9ZZZZ</name>
<feature type="transmembrane region" description="Helical" evidence="1">
    <location>
        <begin position="6"/>
        <end position="23"/>
    </location>
</feature>
<evidence type="ECO:0008006" key="3">
    <source>
        <dbReference type="Google" id="ProtNLM"/>
    </source>
</evidence>
<feature type="transmembrane region" description="Helical" evidence="1">
    <location>
        <begin position="28"/>
        <end position="45"/>
    </location>
</feature>
<reference evidence="2" key="1">
    <citation type="journal article" date="2014" name="Front. Microbiol.">
        <title>High frequency of phylogenetically diverse reductive dehalogenase-homologous genes in deep subseafloor sedimentary metagenomes.</title>
        <authorList>
            <person name="Kawai M."/>
            <person name="Futagami T."/>
            <person name="Toyoda A."/>
            <person name="Takaki Y."/>
            <person name="Nishi S."/>
            <person name="Hori S."/>
            <person name="Arai W."/>
            <person name="Tsubouchi T."/>
            <person name="Morono Y."/>
            <person name="Uchiyama I."/>
            <person name="Ito T."/>
            <person name="Fujiyama A."/>
            <person name="Inagaki F."/>
            <person name="Takami H."/>
        </authorList>
    </citation>
    <scope>NUCLEOTIDE SEQUENCE</scope>
    <source>
        <strain evidence="2">Expedition CK06-06</strain>
    </source>
</reference>
<comment type="caution">
    <text evidence="2">The sequence shown here is derived from an EMBL/GenBank/DDBJ whole genome shotgun (WGS) entry which is preliminary data.</text>
</comment>
<sequence>QTDKVMLYYSVVYFIFWASGVAAPLKRYIIPIFPLCAMMVGYIVERISNFNRVFKDGLYAILILTFFFQMFYLAPEGLNKIHQRILVFSGLESQEEYILRNEVTYAVFKHINENSPPEAKVWVLNDPRPFYCDRPYVRFLKLGRVDSAEEILVKLRKEGITHLVFNQYLWKLFHGKEGKYPKLVEEIKPGYLYTIYEEYPFIIWRISYPK</sequence>
<feature type="transmembrane region" description="Helical" evidence="1">
    <location>
        <begin position="57"/>
        <end position="74"/>
    </location>
</feature>
<gene>
    <name evidence="2" type="ORF">S06H3_27818</name>
</gene>
<proteinExistence type="predicted"/>
<dbReference type="AlphaFoldDB" id="X1NZ45"/>
<keyword evidence="1" id="KW-0812">Transmembrane</keyword>
<organism evidence="2">
    <name type="scientific">marine sediment metagenome</name>
    <dbReference type="NCBI Taxonomy" id="412755"/>
    <lineage>
        <taxon>unclassified sequences</taxon>
        <taxon>metagenomes</taxon>
        <taxon>ecological metagenomes</taxon>
    </lineage>
</organism>
<accession>X1NZ45</accession>
<keyword evidence="1" id="KW-0472">Membrane</keyword>
<feature type="non-terminal residue" evidence="2">
    <location>
        <position position="1"/>
    </location>
</feature>
<evidence type="ECO:0000256" key="1">
    <source>
        <dbReference type="SAM" id="Phobius"/>
    </source>
</evidence>
<keyword evidence="1" id="KW-1133">Transmembrane helix</keyword>
<dbReference type="EMBL" id="BARV01016171">
    <property type="protein sequence ID" value="GAI23929.1"/>
    <property type="molecule type" value="Genomic_DNA"/>
</dbReference>
<protein>
    <recommendedName>
        <fullName evidence="3">Glycosyltransferase RgtA/B/C/D-like domain-containing protein</fullName>
    </recommendedName>
</protein>